<dbReference type="PROSITE" id="PS00163">
    <property type="entry name" value="FUMARATE_LYASES"/>
    <property type="match status" value="1"/>
</dbReference>
<dbReference type="CDD" id="cd01357">
    <property type="entry name" value="Aspartase"/>
    <property type="match status" value="1"/>
</dbReference>
<protein>
    <recommendedName>
        <fullName evidence="2">aspartate ammonia-lyase</fullName>
        <ecNumber evidence="2">4.3.1.1</ecNumber>
    </recommendedName>
</protein>
<dbReference type="Pfam" id="PF10415">
    <property type="entry name" value="FumaraseC_C"/>
    <property type="match status" value="1"/>
</dbReference>
<dbReference type="InterPro" id="IPR022761">
    <property type="entry name" value="Fumarate_lyase_N"/>
</dbReference>
<dbReference type="InterPro" id="IPR020557">
    <property type="entry name" value="Fumarate_lyase_CS"/>
</dbReference>
<dbReference type="EC" id="4.3.1.1" evidence="2"/>
<evidence type="ECO:0000256" key="2">
    <source>
        <dbReference type="ARBA" id="ARBA00012992"/>
    </source>
</evidence>
<reference evidence="7 8" key="1">
    <citation type="submission" date="2018-05" db="EMBL/GenBank/DDBJ databases">
        <title>Genomic Encyclopedia of Type Strains, Phase IV (KMG-IV): sequencing the most valuable type-strain genomes for metagenomic binning, comparative biology and taxonomic classification.</title>
        <authorList>
            <person name="Goeker M."/>
        </authorList>
    </citation>
    <scope>NUCLEOTIDE SEQUENCE [LARGE SCALE GENOMIC DNA]</scope>
    <source>
        <strain evidence="7 8">JC118</strain>
    </source>
</reference>
<dbReference type="InterPro" id="IPR018951">
    <property type="entry name" value="Fumarase_C_C"/>
</dbReference>
<dbReference type="PANTHER" id="PTHR42696">
    <property type="entry name" value="ASPARTATE AMMONIA-LYASE"/>
    <property type="match status" value="1"/>
</dbReference>
<dbReference type="Gene3D" id="1.20.200.10">
    <property type="entry name" value="Fumarase/aspartase (Central domain)"/>
    <property type="match status" value="1"/>
</dbReference>
<dbReference type="InterPro" id="IPR051546">
    <property type="entry name" value="Aspartate_Ammonia-Lyase"/>
</dbReference>
<dbReference type="InterPro" id="IPR008948">
    <property type="entry name" value="L-Aspartase-like"/>
</dbReference>
<dbReference type="NCBIfam" id="NF008909">
    <property type="entry name" value="PRK12273.1"/>
    <property type="match status" value="1"/>
</dbReference>
<evidence type="ECO:0000256" key="3">
    <source>
        <dbReference type="ARBA" id="ARBA00023239"/>
    </source>
</evidence>
<dbReference type="PRINTS" id="PR00145">
    <property type="entry name" value="ARGSUCLYASE"/>
</dbReference>
<dbReference type="GeneID" id="94441243"/>
<feature type="domain" description="Fumarate lyase N-terminal" evidence="4">
    <location>
        <begin position="15"/>
        <end position="343"/>
    </location>
</feature>
<accession>A0A318KZ83</accession>
<dbReference type="Gene3D" id="1.10.275.10">
    <property type="entry name" value="Fumarase/aspartase (N-terminal domain)"/>
    <property type="match status" value="1"/>
</dbReference>
<dbReference type="PANTHER" id="PTHR42696:SF2">
    <property type="entry name" value="ASPARTATE AMMONIA-LYASE"/>
    <property type="match status" value="1"/>
</dbReference>
<dbReference type="InterPro" id="IPR024083">
    <property type="entry name" value="Fumarase/histidase_N"/>
</dbReference>
<dbReference type="EMBL" id="JALDAW010000022">
    <property type="protein sequence ID" value="MDY5168977.1"/>
    <property type="molecule type" value="Genomic_DNA"/>
</dbReference>
<dbReference type="AlphaFoldDB" id="A0A318KZ83"/>
<proteinExistence type="predicted"/>
<dbReference type="Gene3D" id="1.10.40.30">
    <property type="entry name" value="Fumarase/aspartase (C-terminal domain)"/>
    <property type="match status" value="1"/>
</dbReference>
<dbReference type="GO" id="GO:0006099">
    <property type="term" value="P:tricarboxylic acid cycle"/>
    <property type="evidence" value="ECO:0007669"/>
    <property type="project" value="InterPro"/>
</dbReference>
<dbReference type="OrthoDB" id="9802809at2"/>
<dbReference type="Proteomes" id="UP000247612">
    <property type="component" value="Unassembled WGS sequence"/>
</dbReference>
<dbReference type="PRINTS" id="PR00149">
    <property type="entry name" value="FUMRATELYASE"/>
</dbReference>
<dbReference type="FunFam" id="1.10.275.10:FF:000001">
    <property type="entry name" value="Fumarate hydratase, mitochondrial"/>
    <property type="match status" value="1"/>
</dbReference>
<keyword evidence="3 7" id="KW-0456">Lyase</keyword>
<dbReference type="EMBL" id="QJKH01000002">
    <property type="protein sequence ID" value="PXX81035.1"/>
    <property type="molecule type" value="Genomic_DNA"/>
</dbReference>
<name>A0A318KZ83_9FIRM</name>
<dbReference type="RefSeq" id="WP_022938696.1">
    <property type="nucleotide sequence ID" value="NZ_BAABZA010000002.1"/>
</dbReference>
<evidence type="ECO:0000259" key="5">
    <source>
        <dbReference type="Pfam" id="PF10415"/>
    </source>
</evidence>
<dbReference type="Pfam" id="PF00206">
    <property type="entry name" value="Lyase_1"/>
    <property type="match status" value="1"/>
</dbReference>
<dbReference type="FunFam" id="1.10.40.30:FF:000002">
    <property type="entry name" value="Fumarate hydratase class II"/>
    <property type="match status" value="1"/>
</dbReference>
<dbReference type="GO" id="GO:0006531">
    <property type="term" value="P:aspartate metabolic process"/>
    <property type="evidence" value="ECO:0007669"/>
    <property type="project" value="TreeGrafter"/>
</dbReference>
<evidence type="ECO:0000313" key="7">
    <source>
        <dbReference type="EMBL" id="PXX81035.1"/>
    </source>
</evidence>
<sequence>MEEKDYRLERDSLGEKLVPKDALYGIQTQRSKENFPITGLRTHPMMVRSLGMVKKACALANYRTNHLDKERLDYILQACDDVIAGKLNEYFVTDVIQGGAGTSVNMNTNEVIANRAAQLAGRELGKYDYIHPNDHINFGQSTNDVFPTAGKITCLFLVDELLNELQLLQEALLDKSLEFNDVIKLGRTHLQDAVPITLGQEFHAYATSLVRDIRRIKIAFQNLKSVNMGATAVGTGLNADENYRRTLIPILSEITDIDLTSARDLIDGTRNVDPFVWAHSSLKTLGVNLSKMCNDLRLMASGPKTGFYEIILPARQPGSSIMPGKINPVIPEVVNQVCFQVFGNDVTILKAAEAGQMELNVFEPVLFFNLFQSIEALSHACATLRCNCIMGIVANKERCADLVDISLGTATALAPHIGYANASKYAKQALAENKKLKELILEAGLISKEKLDEVLNAREMTRPGIPGMRRHKRKKEDK</sequence>
<dbReference type="GO" id="GO:0008797">
    <property type="term" value="F:aspartate ammonia-lyase activity"/>
    <property type="evidence" value="ECO:0007669"/>
    <property type="project" value="UniProtKB-EC"/>
</dbReference>
<dbReference type="FunFam" id="1.20.200.10:FF:000001">
    <property type="entry name" value="Fumarate hydratase, mitochondrial"/>
    <property type="match status" value="1"/>
</dbReference>
<reference evidence="6" key="2">
    <citation type="submission" date="2022-03" db="EMBL/GenBank/DDBJ databases">
        <title>First case of bacteraemia caused by Dielma fastidiosa in a patient hospitalised with diverticulitis.</title>
        <authorList>
            <person name="Forman-Ankjaer B."/>
            <person name="Hvid-Jensen F."/>
            <person name="Kobel C.M."/>
            <person name="Greve T."/>
        </authorList>
    </citation>
    <scope>NUCLEOTIDE SEQUENCE</scope>
    <source>
        <strain evidence="6">AUH_DF_2021</strain>
    </source>
</reference>
<organism evidence="7 8">
    <name type="scientific">Dielma fastidiosa</name>
    <dbReference type="NCBI Taxonomy" id="1034346"/>
    <lineage>
        <taxon>Bacteria</taxon>
        <taxon>Bacillati</taxon>
        <taxon>Bacillota</taxon>
        <taxon>Erysipelotrichia</taxon>
        <taxon>Erysipelotrichales</taxon>
        <taxon>Erysipelotrichaceae</taxon>
        <taxon>Dielma</taxon>
    </lineage>
</organism>
<dbReference type="SUPFAM" id="SSF48557">
    <property type="entry name" value="L-aspartase-like"/>
    <property type="match status" value="1"/>
</dbReference>
<dbReference type="GO" id="GO:0005829">
    <property type="term" value="C:cytosol"/>
    <property type="evidence" value="ECO:0007669"/>
    <property type="project" value="TreeGrafter"/>
</dbReference>
<comment type="catalytic activity">
    <reaction evidence="1">
        <text>L-aspartate = fumarate + NH4(+)</text>
        <dbReference type="Rhea" id="RHEA:16601"/>
        <dbReference type="ChEBI" id="CHEBI:28938"/>
        <dbReference type="ChEBI" id="CHEBI:29806"/>
        <dbReference type="ChEBI" id="CHEBI:29991"/>
        <dbReference type="EC" id="4.3.1.1"/>
    </reaction>
</comment>
<dbReference type="InterPro" id="IPR000362">
    <property type="entry name" value="Fumarate_lyase_fam"/>
</dbReference>
<comment type="caution">
    <text evidence="7">The sequence shown here is derived from an EMBL/GenBank/DDBJ whole genome shotgun (WGS) entry which is preliminary data.</text>
</comment>
<evidence type="ECO:0000256" key="1">
    <source>
        <dbReference type="ARBA" id="ARBA00001494"/>
    </source>
</evidence>
<dbReference type="Proteomes" id="UP001276902">
    <property type="component" value="Unassembled WGS sequence"/>
</dbReference>
<evidence type="ECO:0000259" key="4">
    <source>
        <dbReference type="Pfam" id="PF00206"/>
    </source>
</evidence>
<evidence type="ECO:0000313" key="6">
    <source>
        <dbReference type="EMBL" id="MDY5168977.1"/>
    </source>
</evidence>
<keyword evidence="8" id="KW-1185">Reference proteome</keyword>
<evidence type="ECO:0000313" key="8">
    <source>
        <dbReference type="Proteomes" id="UP000247612"/>
    </source>
</evidence>
<feature type="domain" description="Fumarase C C-terminal" evidence="5">
    <location>
        <begin position="410"/>
        <end position="462"/>
    </location>
</feature>
<dbReference type="STRING" id="1034346.GCA_000313565_02410"/>
<gene>
    <name evidence="7" type="ORF">DES51_102154</name>
    <name evidence="6" type="ORF">MQE39_12735</name>
</gene>